<evidence type="ECO:0000256" key="4">
    <source>
        <dbReference type="ARBA" id="ARBA00022475"/>
    </source>
</evidence>
<keyword evidence="7 8" id="KW-0472">Membrane</keyword>
<comment type="caution">
    <text evidence="11">The sequence shown here is derived from an EMBL/GenBank/DDBJ whole genome shotgun (WGS) entry which is preliminary data.</text>
</comment>
<dbReference type="InterPro" id="IPR012160">
    <property type="entry name" value="LtaS-like"/>
</dbReference>
<feature type="transmembrane region" description="Helical" evidence="9">
    <location>
        <begin position="79"/>
        <end position="100"/>
    </location>
</feature>
<feature type="transmembrane region" description="Helical" evidence="9">
    <location>
        <begin position="57"/>
        <end position="74"/>
    </location>
</feature>
<reference evidence="12" key="1">
    <citation type="journal article" date="2019" name="Int. J. Syst. Evol. Microbiol.">
        <title>The Global Catalogue of Microorganisms (GCM) 10K type strain sequencing project: providing services to taxonomists for standard genome sequencing and annotation.</title>
        <authorList>
            <consortium name="The Broad Institute Genomics Platform"/>
            <consortium name="The Broad Institute Genome Sequencing Center for Infectious Disease"/>
            <person name="Wu L."/>
            <person name="Ma J."/>
        </authorList>
    </citation>
    <scope>NUCLEOTIDE SEQUENCE [LARGE SCALE GENOMIC DNA]</scope>
    <source>
        <strain evidence="12">CGMCC 1.18578</strain>
    </source>
</reference>
<dbReference type="PANTHER" id="PTHR47371:SF3">
    <property type="entry name" value="PHOSPHOGLYCEROL TRANSFERASE I"/>
    <property type="match status" value="1"/>
</dbReference>
<organism evidence="11 12">
    <name type="scientific">Cohnella yongneupensis</name>
    <dbReference type="NCBI Taxonomy" id="425006"/>
    <lineage>
        <taxon>Bacteria</taxon>
        <taxon>Bacillati</taxon>
        <taxon>Bacillota</taxon>
        <taxon>Bacilli</taxon>
        <taxon>Bacillales</taxon>
        <taxon>Paenibacillaceae</taxon>
        <taxon>Cohnella</taxon>
    </lineage>
</organism>
<dbReference type="PANTHER" id="PTHR47371">
    <property type="entry name" value="LIPOTEICHOIC ACID SYNTHASE"/>
    <property type="match status" value="1"/>
</dbReference>
<evidence type="ECO:0000256" key="3">
    <source>
        <dbReference type="ARBA" id="ARBA00009983"/>
    </source>
</evidence>
<dbReference type="InterPro" id="IPR017850">
    <property type="entry name" value="Alkaline_phosphatase_core_sf"/>
</dbReference>
<evidence type="ECO:0000256" key="1">
    <source>
        <dbReference type="ARBA" id="ARBA00004651"/>
    </source>
</evidence>
<dbReference type="InterPro" id="IPR050448">
    <property type="entry name" value="OpgB/LTA_synthase_biosynth"/>
</dbReference>
<evidence type="ECO:0000256" key="7">
    <source>
        <dbReference type="ARBA" id="ARBA00023136"/>
    </source>
</evidence>
<evidence type="ECO:0000259" key="10">
    <source>
        <dbReference type="Pfam" id="PF00884"/>
    </source>
</evidence>
<keyword evidence="11" id="KW-0808">Transferase</keyword>
<keyword evidence="6 9" id="KW-1133">Transmembrane helix</keyword>
<evidence type="ECO:0000256" key="2">
    <source>
        <dbReference type="ARBA" id="ARBA00004936"/>
    </source>
</evidence>
<comment type="subcellular location">
    <subcellularLocation>
        <location evidence="1">Cell membrane</location>
        <topology evidence="1">Multi-pass membrane protein</topology>
    </subcellularLocation>
</comment>
<keyword evidence="4 8" id="KW-1003">Cell membrane</keyword>
<dbReference type="Pfam" id="PF00884">
    <property type="entry name" value="Sulfatase"/>
    <property type="match status" value="1"/>
</dbReference>
<accession>A0ABW0QZP0</accession>
<name>A0ABW0QZP0_9BACL</name>
<dbReference type="CDD" id="cd16015">
    <property type="entry name" value="LTA_synthase"/>
    <property type="match status" value="1"/>
</dbReference>
<dbReference type="PIRSF" id="PIRSF005091">
    <property type="entry name" value="Mmb_sulf_HI1246"/>
    <property type="match status" value="1"/>
</dbReference>
<protein>
    <submittedName>
        <fullName evidence="11">LTA synthase family protein</fullName>
        <ecNumber evidence="11">2.7.8.-</ecNumber>
    </submittedName>
</protein>
<dbReference type="InterPro" id="IPR000917">
    <property type="entry name" value="Sulfatase_N"/>
</dbReference>
<comment type="pathway">
    <text evidence="2">Cell wall biogenesis; lipoteichoic acid biosynthesis.</text>
</comment>
<dbReference type="Gene3D" id="3.30.1120.170">
    <property type="match status" value="1"/>
</dbReference>
<feature type="domain" description="Sulfatase N-terminal" evidence="10">
    <location>
        <begin position="277"/>
        <end position="565"/>
    </location>
</feature>
<feature type="transmembrane region" description="Helical" evidence="9">
    <location>
        <begin position="173"/>
        <end position="195"/>
    </location>
</feature>
<feature type="transmembrane region" description="Helical" evidence="9">
    <location>
        <begin position="134"/>
        <end position="152"/>
    </location>
</feature>
<keyword evidence="5 9" id="KW-0812">Transmembrane</keyword>
<dbReference type="Proteomes" id="UP001596108">
    <property type="component" value="Unassembled WGS sequence"/>
</dbReference>
<dbReference type="EC" id="2.7.8.-" evidence="11"/>
<dbReference type="GO" id="GO:0016740">
    <property type="term" value="F:transferase activity"/>
    <property type="evidence" value="ECO:0007669"/>
    <property type="project" value="UniProtKB-KW"/>
</dbReference>
<proteinExistence type="inferred from homology"/>
<evidence type="ECO:0000256" key="9">
    <source>
        <dbReference type="SAM" id="Phobius"/>
    </source>
</evidence>
<dbReference type="RefSeq" id="WP_378111823.1">
    <property type="nucleotide sequence ID" value="NZ_JBHSNC010000031.1"/>
</dbReference>
<dbReference type="Gene3D" id="3.40.720.10">
    <property type="entry name" value="Alkaline Phosphatase, subunit A"/>
    <property type="match status" value="1"/>
</dbReference>
<evidence type="ECO:0000256" key="5">
    <source>
        <dbReference type="ARBA" id="ARBA00022692"/>
    </source>
</evidence>
<dbReference type="SUPFAM" id="SSF53649">
    <property type="entry name" value="Alkaline phosphatase-like"/>
    <property type="match status" value="1"/>
</dbReference>
<evidence type="ECO:0000313" key="12">
    <source>
        <dbReference type="Proteomes" id="UP001596108"/>
    </source>
</evidence>
<evidence type="ECO:0000256" key="6">
    <source>
        <dbReference type="ARBA" id="ARBA00022989"/>
    </source>
</evidence>
<sequence>MGERLKATAKKVWPLLLNGLTSWPYWGFMLFVLSIVYKLEWLDHQFNVGAMNDWKWKVNYGAAILAAFWTLLLGRRARWITLVVLDLVLSALLFSDLIYFRYFKDFISIPVLFQAGQVGELTDSIWGAITLKDFILFADLPIGLAGIGWIVWRRSRDKKQRAKAYVPSIKRRLLLRLIPGTIAFTLGWSLIYYPVETQKDGWARGLFAGAWWNVPIYNVTGLLGFHGYDVYRYAKENWFSDKLSKQEEQQASEWFDARRKLQQQMESELMFGEYKGKNVLVVQMEAFQQFVIGQSIGGEEITPNLNKLIGQSLYFPNFYHQTGQGHTSDADFSTSCSMHPLPTGSVFIRFSNNEFDCAPSILKTQGYDTTVHHAYDGSFWNRNNMYNDMEYDQFYNLKNYKFDDPLGWSISDKSFFRQTVDQLKTRDSSPFYAMAITLSSHHPFDLPLSTQELNVAPFTGTIFGDYIQATHYVDSAVGDLIEDLKAAGLYDNTILVFYGDHDNYIYDTSVYDKFYGRPLTEMEKDAILRKVPYIIHLPNDEHAGVIDKAVGQIDTLPTIMHLLGIPATDNDYLMGISALSEAPKSVVFRNGGFTDGMHYFVPSSDGVAEHGACYSLPSGEAEPDVAACKMGADAAKNDLLVSDRVVEHDLIAKFRKAKE</sequence>
<gene>
    <name evidence="11" type="ORF">ACFPQ4_10625</name>
</gene>
<comment type="similarity">
    <text evidence="3 8">Belongs to the LTA synthase family.</text>
</comment>
<evidence type="ECO:0000313" key="11">
    <source>
        <dbReference type="EMBL" id="MFC5529898.1"/>
    </source>
</evidence>
<keyword evidence="12" id="KW-1185">Reference proteome</keyword>
<feature type="transmembrane region" description="Helical" evidence="9">
    <location>
        <begin position="12"/>
        <end position="37"/>
    </location>
</feature>
<evidence type="ECO:0000256" key="8">
    <source>
        <dbReference type="PIRNR" id="PIRNR005091"/>
    </source>
</evidence>
<dbReference type="EMBL" id="JBHSNC010000031">
    <property type="protein sequence ID" value="MFC5529898.1"/>
    <property type="molecule type" value="Genomic_DNA"/>
</dbReference>